<accession>A0A423T972</accession>
<sequence>DHYGPQFLVHDATVVLPANVTGIAYRAWSIDEDLGLTCPLGPGESARCPCAVVQYHLFAAPGDVRFILDRDTGIITRNPKSILVPGSTYAYQLMVQDVPLGSEMSAGHFDILDLKIYVSDDHVRKIPWT</sequence>
<dbReference type="EMBL" id="QCYY01002085">
    <property type="protein sequence ID" value="ROT72988.1"/>
    <property type="molecule type" value="Genomic_DNA"/>
</dbReference>
<evidence type="ECO:0000313" key="2">
    <source>
        <dbReference type="Proteomes" id="UP000283509"/>
    </source>
</evidence>
<evidence type="ECO:0000313" key="1">
    <source>
        <dbReference type="EMBL" id="ROT72988.1"/>
    </source>
</evidence>
<dbReference type="Proteomes" id="UP000283509">
    <property type="component" value="Unassembled WGS sequence"/>
</dbReference>
<protein>
    <submittedName>
        <fullName evidence="1">Uncharacterized protein</fullName>
    </submittedName>
</protein>
<reference evidence="1 2" key="1">
    <citation type="submission" date="2018-04" db="EMBL/GenBank/DDBJ databases">
        <authorList>
            <person name="Zhang X."/>
            <person name="Yuan J."/>
            <person name="Li F."/>
            <person name="Xiang J."/>
        </authorList>
    </citation>
    <scope>NUCLEOTIDE SEQUENCE [LARGE SCALE GENOMIC DNA]</scope>
    <source>
        <tissue evidence="1">Muscle</tissue>
    </source>
</reference>
<dbReference type="OrthoDB" id="6372687at2759"/>
<dbReference type="AlphaFoldDB" id="A0A423T972"/>
<gene>
    <name evidence="1" type="ORF">C7M84_008614</name>
</gene>
<reference evidence="1 2" key="2">
    <citation type="submission" date="2019-01" db="EMBL/GenBank/DDBJ databases">
        <title>The decoding of complex shrimp genome reveals the adaptation for benthos swimmer, frequently molting mechanism and breeding impact on genome.</title>
        <authorList>
            <person name="Sun Y."/>
            <person name="Gao Y."/>
            <person name="Yu Y."/>
        </authorList>
    </citation>
    <scope>NUCLEOTIDE SEQUENCE [LARGE SCALE GENOMIC DNA]</scope>
    <source>
        <tissue evidence="1">Muscle</tissue>
    </source>
</reference>
<proteinExistence type="predicted"/>
<name>A0A423T972_PENVA</name>
<comment type="caution">
    <text evidence="1">The sequence shown here is derived from an EMBL/GenBank/DDBJ whole genome shotgun (WGS) entry which is preliminary data.</text>
</comment>
<keyword evidence="2" id="KW-1185">Reference proteome</keyword>
<feature type="non-terminal residue" evidence="1">
    <location>
        <position position="1"/>
    </location>
</feature>
<organism evidence="1 2">
    <name type="scientific">Penaeus vannamei</name>
    <name type="common">Whiteleg shrimp</name>
    <name type="synonym">Litopenaeus vannamei</name>
    <dbReference type="NCBI Taxonomy" id="6689"/>
    <lineage>
        <taxon>Eukaryota</taxon>
        <taxon>Metazoa</taxon>
        <taxon>Ecdysozoa</taxon>
        <taxon>Arthropoda</taxon>
        <taxon>Crustacea</taxon>
        <taxon>Multicrustacea</taxon>
        <taxon>Malacostraca</taxon>
        <taxon>Eumalacostraca</taxon>
        <taxon>Eucarida</taxon>
        <taxon>Decapoda</taxon>
        <taxon>Dendrobranchiata</taxon>
        <taxon>Penaeoidea</taxon>
        <taxon>Penaeidae</taxon>
        <taxon>Penaeus</taxon>
    </lineage>
</organism>